<evidence type="ECO:0000256" key="6">
    <source>
        <dbReference type="ARBA" id="ARBA00023237"/>
    </source>
</evidence>
<dbReference type="InterPro" id="IPR036942">
    <property type="entry name" value="Beta-barrel_TonB_sf"/>
</dbReference>
<evidence type="ECO:0000256" key="5">
    <source>
        <dbReference type="ARBA" id="ARBA00023136"/>
    </source>
</evidence>
<dbReference type="EMBL" id="JADIME010000062">
    <property type="protein sequence ID" value="MBO8465518.1"/>
    <property type="molecule type" value="Genomic_DNA"/>
</dbReference>
<dbReference type="NCBIfam" id="TIGR04057">
    <property type="entry name" value="SusC_RagA_signa"/>
    <property type="match status" value="1"/>
</dbReference>
<dbReference type="Pfam" id="PF13715">
    <property type="entry name" value="CarbopepD_reg_2"/>
    <property type="match status" value="1"/>
</dbReference>
<reference evidence="10" key="2">
    <citation type="journal article" date="2021" name="PeerJ">
        <title>Extensive microbial diversity within the chicken gut microbiome revealed by metagenomics and culture.</title>
        <authorList>
            <person name="Gilroy R."/>
            <person name="Ravi A."/>
            <person name="Getino M."/>
            <person name="Pursley I."/>
            <person name="Horton D.L."/>
            <person name="Alikhan N.F."/>
            <person name="Baker D."/>
            <person name="Gharbi K."/>
            <person name="Hall N."/>
            <person name="Watson M."/>
            <person name="Adriaenssens E.M."/>
            <person name="Foster-Nyarko E."/>
            <person name="Jarju S."/>
            <person name="Secka A."/>
            <person name="Antonio M."/>
            <person name="Oren A."/>
            <person name="Chaudhuri R.R."/>
            <person name="La Ragione R."/>
            <person name="Hildebrand F."/>
            <person name="Pallen M.J."/>
        </authorList>
    </citation>
    <scope>NUCLEOTIDE SEQUENCE</scope>
    <source>
        <strain evidence="10">10037</strain>
    </source>
</reference>
<dbReference type="InterPro" id="IPR023996">
    <property type="entry name" value="TonB-dep_OMP_SusC/RagA"/>
</dbReference>
<keyword evidence="5 7" id="KW-0472">Membrane</keyword>
<dbReference type="NCBIfam" id="TIGR04056">
    <property type="entry name" value="OMP_RagA_SusC"/>
    <property type="match status" value="1"/>
</dbReference>
<proteinExistence type="inferred from homology"/>
<dbReference type="Gene3D" id="2.40.170.20">
    <property type="entry name" value="TonB-dependent receptor, beta-barrel domain"/>
    <property type="match status" value="1"/>
</dbReference>
<gene>
    <name evidence="10" type="ORF">IAB93_05920</name>
</gene>
<dbReference type="SUPFAM" id="SSF56935">
    <property type="entry name" value="Porins"/>
    <property type="match status" value="1"/>
</dbReference>
<dbReference type="AlphaFoldDB" id="A0A9D9I442"/>
<evidence type="ECO:0000313" key="11">
    <source>
        <dbReference type="Proteomes" id="UP000823597"/>
    </source>
</evidence>
<feature type="signal peptide" evidence="8">
    <location>
        <begin position="1"/>
        <end position="22"/>
    </location>
</feature>
<feature type="domain" description="TonB-dependent receptor plug" evidence="9">
    <location>
        <begin position="120"/>
        <end position="225"/>
    </location>
</feature>
<keyword evidence="2 7" id="KW-0813">Transport</keyword>
<keyword evidence="10" id="KW-0675">Receptor</keyword>
<protein>
    <submittedName>
        <fullName evidence="10">TonB-dependent receptor</fullName>
    </submittedName>
</protein>
<dbReference type="GO" id="GO:0009279">
    <property type="term" value="C:cell outer membrane"/>
    <property type="evidence" value="ECO:0007669"/>
    <property type="project" value="UniProtKB-SubCell"/>
</dbReference>
<dbReference type="Pfam" id="PF07715">
    <property type="entry name" value="Plug"/>
    <property type="match status" value="1"/>
</dbReference>
<keyword evidence="4 7" id="KW-0812">Transmembrane</keyword>
<keyword evidence="8" id="KW-0732">Signal</keyword>
<comment type="caution">
    <text evidence="10">The sequence shown here is derived from an EMBL/GenBank/DDBJ whole genome shotgun (WGS) entry which is preliminary data.</text>
</comment>
<feature type="chain" id="PRO_5038506272" evidence="8">
    <location>
        <begin position="23"/>
        <end position="993"/>
    </location>
</feature>
<evidence type="ECO:0000256" key="8">
    <source>
        <dbReference type="SAM" id="SignalP"/>
    </source>
</evidence>
<dbReference type="Gene3D" id="2.60.40.1120">
    <property type="entry name" value="Carboxypeptidase-like, regulatory domain"/>
    <property type="match status" value="1"/>
</dbReference>
<dbReference type="Proteomes" id="UP000823597">
    <property type="component" value="Unassembled WGS sequence"/>
</dbReference>
<dbReference type="SUPFAM" id="SSF49464">
    <property type="entry name" value="Carboxypeptidase regulatory domain-like"/>
    <property type="match status" value="1"/>
</dbReference>
<evidence type="ECO:0000256" key="7">
    <source>
        <dbReference type="PROSITE-ProRule" id="PRU01360"/>
    </source>
</evidence>
<dbReference type="Gene3D" id="2.170.130.10">
    <property type="entry name" value="TonB-dependent receptor, plug domain"/>
    <property type="match status" value="1"/>
</dbReference>
<name>A0A9D9I442_9BACT</name>
<evidence type="ECO:0000259" key="9">
    <source>
        <dbReference type="Pfam" id="PF07715"/>
    </source>
</evidence>
<dbReference type="InterPro" id="IPR023997">
    <property type="entry name" value="TonB-dep_OMP_SusC/RagA_CS"/>
</dbReference>
<keyword evidence="6 7" id="KW-0998">Cell outer membrane</keyword>
<evidence type="ECO:0000313" key="10">
    <source>
        <dbReference type="EMBL" id="MBO8465518.1"/>
    </source>
</evidence>
<evidence type="ECO:0000256" key="3">
    <source>
        <dbReference type="ARBA" id="ARBA00022452"/>
    </source>
</evidence>
<dbReference type="InterPro" id="IPR037066">
    <property type="entry name" value="Plug_dom_sf"/>
</dbReference>
<dbReference type="InterPro" id="IPR008969">
    <property type="entry name" value="CarboxyPept-like_regulatory"/>
</dbReference>
<keyword evidence="3 7" id="KW-1134">Transmembrane beta strand</keyword>
<sequence>MKKIRLFFTAVMVLFCSSFALAQNLTITGVVTDEATGDPVSFASVVVKGTTTGVNTDIDGNYSISAPSDAVLQFSFMGYVTVEVPVNGQAIINVTMKADAEMLEDAIVVGYGTAKKIGSIVGSASSVSSAKLKDKPAANVGDALQGQVAGLQILSSTGEPMSTVSMRIRGVNSINSSTEPLFILDGSPVSSSVFLTLSSNDIENISVLKDASSTAIYGSRAANGVIYITTKKGRMSEKPTVQLRAQYGVSSLADQKIKLLNTDQWFSMLQLYAPETFASEAMQGHYNNAMKYGINTNWRDYFFNSAAPTWSADLNVSGATEKTDYFVSASAFSQEGTLRYSDLTRVSLRSNVNVKATDWLKLGANIQLTYQDVQTSGDSYAANNIYNPMWQAILNAPWLSPYEINEDGTYGEELDEWADGTYNPYYLYSLQPTTKNYATVNANTYLELNPVKGLVLRAAQALEAQDYRVSQKALAEGPFSATSGSGGQAIEGFQRMYRFTFSNTAEYKFSIKNDHHLTFLLGQEAIMYKAESFSASASGLSDIRQNNLSDAVSPYNAPSWSMAEQVFNSYFARASYDYNDKYYLDVTFRTDGSSVFGANKRWASFYSVGAMWNISRENFMSSASWIEDFRLKASYGTTGNSGLPSSYLSIGTVGSGTPYNGGVSWGIGNVSNPYLTWEIVKSLNVGLSARLWGFMNAGVEFYHKQTVNMLMDIPYSLTTGHSSGYGNIGEMRNVGVDIDLSFDIFQNKDWYINLSTNFNYNDNEITKLFGGRDEYTIAGTGQSYKVGHTYGEFFTPIYAGVDPRDGYPMWYDADGNKTKVFSEDLSQYTGKSLFAPMAGGVQLYVQWKGLALSADFAYVIGKYLTNNDKYFLENLQFGISNNYNMGVAVLDTWHATNNPDGKFPRYEATKQFDSSMLEDASFLRLKNLQLSYTFPEKLIKKSGFINSFRIYLSGRNLFTVTKYTGWDPEVDTNVSLSAYPNSRQIIAGVEFTF</sequence>
<accession>A0A9D9I442</accession>
<dbReference type="PROSITE" id="PS52016">
    <property type="entry name" value="TONB_DEPENDENT_REC_3"/>
    <property type="match status" value="1"/>
</dbReference>
<reference evidence="10" key="1">
    <citation type="submission" date="2020-10" db="EMBL/GenBank/DDBJ databases">
        <authorList>
            <person name="Gilroy R."/>
        </authorList>
    </citation>
    <scope>NUCLEOTIDE SEQUENCE</scope>
    <source>
        <strain evidence="10">10037</strain>
    </source>
</reference>
<evidence type="ECO:0000256" key="2">
    <source>
        <dbReference type="ARBA" id="ARBA00022448"/>
    </source>
</evidence>
<dbReference type="InterPro" id="IPR012910">
    <property type="entry name" value="Plug_dom"/>
</dbReference>
<comment type="subcellular location">
    <subcellularLocation>
        <location evidence="1 7">Cell outer membrane</location>
        <topology evidence="1 7">Multi-pass membrane protein</topology>
    </subcellularLocation>
</comment>
<evidence type="ECO:0000256" key="1">
    <source>
        <dbReference type="ARBA" id="ARBA00004571"/>
    </source>
</evidence>
<dbReference type="InterPro" id="IPR039426">
    <property type="entry name" value="TonB-dep_rcpt-like"/>
</dbReference>
<evidence type="ECO:0000256" key="4">
    <source>
        <dbReference type="ARBA" id="ARBA00022692"/>
    </source>
</evidence>
<organism evidence="10 11">
    <name type="scientific">Candidatus Merdivivens pullistercoris</name>
    <dbReference type="NCBI Taxonomy" id="2840873"/>
    <lineage>
        <taxon>Bacteria</taxon>
        <taxon>Pseudomonadati</taxon>
        <taxon>Bacteroidota</taxon>
        <taxon>Bacteroidia</taxon>
        <taxon>Bacteroidales</taxon>
        <taxon>Muribaculaceae</taxon>
        <taxon>Muribaculaceae incertae sedis</taxon>
        <taxon>Candidatus Merdivivens</taxon>
    </lineage>
</organism>
<comment type="similarity">
    <text evidence="7">Belongs to the TonB-dependent receptor family.</text>
</comment>